<keyword evidence="3" id="KW-1185">Reference proteome</keyword>
<feature type="region of interest" description="Disordered" evidence="1">
    <location>
        <begin position="81"/>
        <end position="109"/>
    </location>
</feature>
<reference evidence="2" key="1">
    <citation type="submission" date="2023-01" db="EMBL/GenBank/DDBJ databases">
        <title>Genome assembly of the deep-sea coral Lophelia pertusa.</title>
        <authorList>
            <person name="Herrera S."/>
            <person name="Cordes E."/>
        </authorList>
    </citation>
    <scope>NUCLEOTIDE SEQUENCE</scope>
    <source>
        <strain evidence="2">USNM1676648</strain>
        <tissue evidence="2">Polyp</tissue>
    </source>
</reference>
<evidence type="ECO:0000313" key="2">
    <source>
        <dbReference type="EMBL" id="KAJ7349510.1"/>
    </source>
</evidence>
<evidence type="ECO:0000256" key="1">
    <source>
        <dbReference type="SAM" id="MobiDB-lite"/>
    </source>
</evidence>
<organism evidence="2 3">
    <name type="scientific">Desmophyllum pertusum</name>
    <dbReference type="NCBI Taxonomy" id="174260"/>
    <lineage>
        <taxon>Eukaryota</taxon>
        <taxon>Metazoa</taxon>
        <taxon>Cnidaria</taxon>
        <taxon>Anthozoa</taxon>
        <taxon>Hexacorallia</taxon>
        <taxon>Scleractinia</taxon>
        <taxon>Caryophylliina</taxon>
        <taxon>Caryophylliidae</taxon>
        <taxon>Desmophyllum</taxon>
    </lineage>
</organism>
<name>A0A9X0CGU6_9CNID</name>
<proteinExistence type="predicted"/>
<gene>
    <name evidence="2" type="ORF">OS493_038921</name>
</gene>
<sequence>MRHQEKENEPVAHTTLDKTNKITHDAQRSAFMPSPGECHRKEEFQETKQHSIAFQNERSNDVIKEGGSVEVIQETAAVVRDKRSTDDSCSNDSMIKAEEPENDQGDLSWPSVTEEGAVAMTTDNEPTPSNGDVDMYTHKTGTSGHEVQKYKRCLLANVCEDTITKEKAAENEMLYELCWWNDQPKDETRITEANCTQSQRRRKKRTIWAGSLNRLVRG</sequence>
<feature type="region of interest" description="Disordered" evidence="1">
    <location>
        <begin position="1"/>
        <end position="67"/>
    </location>
</feature>
<feature type="compositionally biased region" description="Basic and acidic residues" evidence="1">
    <location>
        <begin position="37"/>
        <end position="49"/>
    </location>
</feature>
<protein>
    <submittedName>
        <fullName evidence="2">Uncharacterized protein</fullName>
    </submittedName>
</protein>
<dbReference type="Proteomes" id="UP001163046">
    <property type="component" value="Unassembled WGS sequence"/>
</dbReference>
<evidence type="ECO:0000313" key="3">
    <source>
        <dbReference type="Proteomes" id="UP001163046"/>
    </source>
</evidence>
<dbReference type="AlphaFoldDB" id="A0A9X0CGU6"/>
<accession>A0A9X0CGU6</accession>
<feature type="compositionally biased region" description="Basic and acidic residues" evidence="1">
    <location>
        <begin position="1"/>
        <end position="27"/>
    </location>
</feature>
<comment type="caution">
    <text evidence="2">The sequence shown here is derived from an EMBL/GenBank/DDBJ whole genome shotgun (WGS) entry which is preliminary data.</text>
</comment>
<dbReference type="EMBL" id="MU827434">
    <property type="protein sequence ID" value="KAJ7349510.1"/>
    <property type="molecule type" value="Genomic_DNA"/>
</dbReference>